<dbReference type="PANTHER" id="PTHR24422:SF10">
    <property type="entry name" value="CHEMOTAXIS PROTEIN METHYLTRANSFERASE 2"/>
    <property type="match status" value="1"/>
</dbReference>
<evidence type="ECO:0000313" key="7">
    <source>
        <dbReference type="EMBL" id="MBP0496456.1"/>
    </source>
</evidence>
<dbReference type="EC" id="2.1.1.80" evidence="2"/>
<proteinExistence type="predicted"/>
<dbReference type="InterPro" id="IPR050903">
    <property type="entry name" value="Bact_Chemotaxis_MeTrfase"/>
</dbReference>
<feature type="domain" description="CheR-type methyltransferase" evidence="6">
    <location>
        <begin position="1"/>
        <end position="262"/>
    </location>
</feature>
<dbReference type="PANTHER" id="PTHR24422">
    <property type="entry name" value="CHEMOTAXIS PROTEIN METHYLTRANSFERASE"/>
    <property type="match status" value="1"/>
</dbReference>
<dbReference type="PROSITE" id="PS50123">
    <property type="entry name" value="CHER"/>
    <property type="match status" value="1"/>
</dbReference>
<keyword evidence="8" id="KW-1185">Reference proteome</keyword>
<evidence type="ECO:0000259" key="6">
    <source>
        <dbReference type="PROSITE" id="PS50123"/>
    </source>
</evidence>
<protein>
    <recommendedName>
        <fullName evidence="2">protein-glutamate O-methyltransferase</fullName>
        <ecNumber evidence="2">2.1.1.80</ecNumber>
    </recommendedName>
</protein>
<dbReference type="SMART" id="SM00138">
    <property type="entry name" value="MeTrc"/>
    <property type="match status" value="1"/>
</dbReference>
<dbReference type="InterPro" id="IPR029063">
    <property type="entry name" value="SAM-dependent_MTases_sf"/>
</dbReference>
<gene>
    <name evidence="7" type="ORF">J5Y10_26985</name>
</gene>
<dbReference type="SUPFAM" id="SSF53335">
    <property type="entry name" value="S-adenosyl-L-methionine-dependent methyltransferases"/>
    <property type="match status" value="1"/>
</dbReference>
<comment type="catalytic activity">
    <reaction evidence="1">
        <text>L-glutamyl-[protein] + S-adenosyl-L-methionine = [protein]-L-glutamate 5-O-methyl ester + S-adenosyl-L-homocysteine</text>
        <dbReference type="Rhea" id="RHEA:24452"/>
        <dbReference type="Rhea" id="RHEA-COMP:10208"/>
        <dbReference type="Rhea" id="RHEA-COMP:10311"/>
        <dbReference type="ChEBI" id="CHEBI:29973"/>
        <dbReference type="ChEBI" id="CHEBI:57856"/>
        <dbReference type="ChEBI" id="CHEBI:59789"/>
        <dbReference type="ChEBI" id="CHEBI:82795"/>
        <dbReference type="EC" id="2.1.1.80"/>
    </reaction>
</comment>
<dbReference type="Pfam" id="PF01739">
    <property type="entry name" value="CheR"/>
    <property type="match status" value="1"/>
</dbReference>
<dbReference type="Gene3D" id="3.40.50.150">
    <property type="entry name" value="Vaccinia Virus protein VP39"/>
    <property type="match status" value="1"/>
</dbReference>
<evidence type="ECO:0000256" key="4">
    <source>
        <dbReference type="ARBA" id="ARBA00022679"/>
    </source>
</evidence>
<comment type="caution">
    <text evidence="7">The sequence shown here is derived from an EMBL/GenBank/DDBJ whole genome shotgun (WGS) entry which is preliminary data.</text>
</comment>
<keyword evidence="4" id="KW-0808">Transferase</keyword>
<name>A0A940N5Q6_9PROT</name>
<dbReference type="InterPro" id="IPR036804">
    <property type="entry name" value="CheR_N_sf"/>
</dbReference>
<dbReference type="EMBL" id="JAGIZA010000040">
    <property type="protein sequence ID" value="MBP0496456.1"/>
    <property type="molecule type" value="Genomic_DNA"/>
</dbReference>
<dbReference type="InterPro" id="IPR000780">
    <property type="entry name" value="CheR_MeTrfase"/>
</dbReference>
<accession>A0A940N5Q6</accession>
<dbReference type="Proteomes" id="UP000677537">
    <property type="component" value="Unassembled WGS sequence"/>
</dbReference>
<evidence type="ECO:0000256" key="1">
    <source>
        <dbReference type="ARBA" id="ARBA00001541"/>
    </source>
</evidence>
<dbReference type="AlphaFoldDB" id="A0A940N5Q6"/>
<dbReference type="PRINTS" id="PR00996">
    <property type="entry name" value="CHERMTFRASE"/>
</dbReference>
<dbReference type="GO" id="GO:0008983">
    <property type="term" value="F:protein-glutamate O-methyltransferase activity"/>
    <property type="evidence" value="ECO:0007669"/>
    <property type="project" value="UniProtKB-EC"/>
</dbReference>
<evidence type="ECO:0000256" key="3">
    <source>
        <dbReference type="ARBA" id="ARBA00022603"/>
    </source>
</evidence>
<dbReference type="SUPFAM" id="SSF47757">
    <property type="entry name" value="Chemotaxis receptor methyltransferase CheR, N-terminal domain"/>
    <property type="match status" value="1"/>
</dbReference>
<dbReference type="InterPro" id="IPR022641">
    <property type="entry name" value="CheR_N"/>
</dbReference>
<dbReference type="GO" id="GO:0032259">
    <property type="term" value="P:methylation"/>
    <property type="evidence" value="ECO:0007669"/>
    <property type="project" value="UniProtKB-KW"/>
</dbReference>
<keyword evidence="5" id="KW-0949">S-adenosyl-L-methionine</keyword>
<dbReference type="Pfam" id="PF03705">
    <property type="entry name" value="CheR_N"/>
    <property type="match status" value="1"/>
</dbReference>
<evidence type="ECO:0000256" key="5">
    <source>
        <dbReference type="ARBA" id="ARBA00022691"/>
    </source>
</evidence>
<dbReference type="Gene3D" id="1.10.155.10">
    <property type="entry name" value="Chemotaxis receptor methyltransferase CheR, N-terminal domain"/>
    <property type="match status" value="1"/>
</dbReference>
<evidence type="ECO:0000313" key="8">
    <source>
        <dbReference type="Proteomes" id="UP000677537"/>
    </source>
</evidence>
<organism evidence="7 8">
    <name type="scientific">Roseomonas indoligenes</name>
    <dbReference type="NCBI Taxonomy" id="2820811"/>
    <lineage>
        <taxon>Bacteria</taxon>
        <taxon>Pseudomonadati</taxon>
        <taxon>Pseudomonadota</taxon>
        <taxon>Alphaproteobacteria</taxon>
        <taxon>Acetobacterales</taxon>
        <taxon>Roseomonadaceae</taxon>
        <taxon>Roseomonas</taxon>
    </lineage>
</organism>
<dbReference type="CDD" id="cd02440">
    <property type="entry name" value="AdoMet_MTases"/>
    <property type="match status" value="1"/>
</dbReference>
<reference evidence="7" key="1">
    <citation type="submission" date="2021-03" db="EMBL/GenBank/DDBJ databases">
        <authorList>
            <person name="So Y."/>
        </authorList>
    </citation>
    <scope>NUCLEOTIDE SEQUENCE</scope>
    <source>
        <strain evidence="7">SG15</strain>
    </source>
</reference>
<evidence type="ECO:0000256" key="2">
    <source>
        <dbReference type="ARBA" id="ARBA00012534"/>
    </source>
</evidence>
<sequence length="272" mass="30370">MTPEELRRLCEFVYRRTGMLYGESKRYYIERRVAQRMERAGTPSFAAYMAALRASPAEAERLVNSFTVNETYFYREEHQLRALSGAILPKIVAGRGPGDRVRIWSIPCSTGEEPYSVAIWLLENWPMVDAYNIEILGSDIDTDALAAAAEGSYGSRALSRLPPALLHRYFEPAENGEHRIIADLRESVHLTTANLVDAASMAAQGRFDVILCRNVLIYFDEASRALAARNLHAALAPGGYLLLGHTESMGRIADGFTTRRFDDAVVHQRAIS</sequence>
<keyword evidence="3" id="KW-0489">Methyltransferase</keyword>
<dbReference type="InterPro" id="IPR022642">
    <property type="entry name" value="CheR_C"/>
</dbReference>